<organism evidence="3 4">
    <name type="scientific">Strongyloides venezuelensis</name>
    <name type="common">Threadworm</name>
    <dbReference type="NCBI Taxonomy" id="75913"/>
    <lineage>
        <taxon>Eukaryota</taxon>
        <taxon>Metazoa</taxon>
        <taxon>Ecdysozoa</taxon>
        <taxon>Nematoda</taxon>
        <taxon>Chromadorea</taxon>
        <taxon>Rhabditida</taxon>
        <taxon>Tylenchina</taxon>
        <taxon>Panagrolaimomorpha</taxon>
        <taxon>Strongyloidoidea</taxon>
        <taxon>Strongyloididae</taxon>
        <taxon>Strongyloides</taxon>
    </lineage>
</organism>
<evidence type="ECO:0000313" key="3">
    <source>
        <dbReference type="Proteomes" id="UP000035680"/>
    </source>
</evidence>
<accession>A0A0K0FIS0</accession>
<evidence type="ECO:0000256" key="1">
    <source>
        <dbReference type="SAM" id="MobiDB-lite"/>
    </source>
</evidence>
<protein>
    <submittedName>
        <fullName evidence="4">Uncharacterized protein</fullName>
    </submittedName>
</protein>
<reference evidence="3" key="1">
    <citation type="submission" date="2014-07" db="EMBL/GenBank/DDBJ databases">
        <authorList>
            <person name="Martin A.A"/>
            <person name="De Silva N."/>
        </authorList>
    </citation>
    <scope>NUCLEOTIDE SEQUENCE</scope>
</reference>
<sequence length="83" mass="9590">MNKYFIISIFIITFLGVLNAKNFKIYKINSNFNDGTEADVKDVKKRDYHYGSFEIAPEDSSVFADDDSSVYADDDSFSEEYYP</sequence>
<dbReference type="AlphaFoldDB" id="A0A0K0FIS0"/>
<dbReference type="WBParaSite" id="SVE_0879100.1">
    <property type="protein sequence ID" value="SVE_0879100.1"/>
    <property type="gene ID" value="SVE_0879100"/>
</dbReference>
<feature type="signal peptide" evidence="2">
    <location>
        <begin position="1"/>
        <end position="20"/>
    </location>
</feature>
<evidence type="ECO:0000313" key="4">
    <source>
        <dbReference type="WBParaSite" id="SVE_0879100.1"/>
    </source>
</evidence>
<keyword evidence="2" id="KW-0732">Signal</keyword>
<dbReference type="Proteomes" id="UP000035680">
    <property type="component" value="Unassembled WGS sequence"/>
</dbReference>
<feature type="region of interest" description="Disordered" evidence="1">
    <location>
        <begin position="64"/>
        <end position="83"/>
    </location>
</feature>
<reference evidence="4" key="2">
    <citation type="submission" date="2015-08" db="UniProtKB">
        <authorList>
            <consortium name="WormBaseParasite"/>
        </authorList>
    </citation>
    <scope>IDENTIFICATION</scope>
</reference>
<feature type="chain" id="PRO_5005329723" evidence="2">
    <location>
        <begin position="21"/>
        <end position="83"/>
    </location>
</feature>
<evidence type="ECO:0000256" key="2">
    <source>
        <dbReference type="SAM" id="SignalP"/>
    </source>
</evidence>
<proteinExistence type="predicted"/>
<name>A0A0K0FIS0_STRVS</name>
<keyword evidence="3" id="KW-1185">Reference proteome</keyword>